<evidence type="ECO:0000259" key="2">
    <source>
        <dbReference type="Pfam" id="PF14587"/>
    </source>
</evidence>
<dbReference type="Pfam" id="PF14587">
    <property type="entry name" value="Glyco_hydr_30_2"/>
    <property type="match status" value="1"/>
</dbReference>
<dbReference type="EMBL" id="FONN01000035">
    <property type="protein sequence ID" value="SFF40998.1"/>
    <property type="molecule type" value="Genomic_DNA"/>
</dbReference>
<dbReference type="OrthoDB" id="9806701at2"/>
<dbReference type="Proteomes" id="UP000183410">
    <property type="component" value="Unassembled WGS sequence"/>
</dbReference>
<accession>A0A1I2IH86</accession>
<feature type="region of interest" description="Disordered" evidence="1">
    <location>
        <begin position="27"/>
        <end position="47"/>
    </location>
</feature>
<dbReference type="PANTHER" id="PTHR42767">
    <property type="entry name" value="ENDO-BETA-1,6-GALACTANASE"/>
    <property type="match status" value="1"/>
</dbReference>
<feature type="domain" description="Endo-beta-1,6-galactanase-like" evidence="2">
    <location>
        <begin position="53"/>
        <end position="417"/>
    </location>
</feature>
<dbReference type="InterPro" id="IPR039514">
    <property type="entry name" value="6GAL-like"/>
</dbReference>
<dbReference type="RefSeq" id="WP_052737334.1">
    <property type="nucleotide sequence ID" value="NZ_FONN01000035.1"/>
</dbReference>
<keyword evidence="3" id="KW-0378">Hydrolase</keyword>
<dbReference type="PANTHER" id="PTHR42767:SF1">
    <property type="entry name" value="ENDO-BETA-1,6-GALACTANASE-LIKE DOMAIN-CONTAINING PROTEIN"/>
    <property type="match status" value="1"/>
</dbReference>
<keyword evidence="4" id="KW-1185">Reference proteome</keyword>
<dbReference type="SUPFAM" id="SSF51445">
    <property type="entry name" value="(Trans)glycosidases"/>
    <property type="match status" value="1"/>
</dbReference>
<dbReference type="GO" id="GO:0004553">
    <property type="term" value="F:hydrolase activity, hydrolyzing O-glycosyl compounds"/>
    <property type="evidence" value="ECO:0007669"/>
    <property type="project" value="InterPro"/>
</dbReference>
<dbReference type="AlphaFoldDB" id="A0A1I2IH86"/>
<evidence type="ECO:0000313" key="4">
    <source>
        <dbReference type="Proteomes" id="UP000183410"/>
    </source>
</evidence>
<dbReference type="InterPro" id="IPR017853">
    <property type="entry name" value="GH"/>
</dbReference>
<reference evidence="4" key="1">
    <citation type="submission" date="2016-10" db="EMBL/GenBank/DDBJ databases">
        <authorList>
            <person name="Varghese N."/>
            <person name="Submissions S."/>
        </authorList>
    </citation>
    <scope>NUCLEOTIDE SEQUENCE [LARGE SCALE GENOMIC DNA]</scope>
    <source>
        <strain evidence="4">CGMCC 1.10223</strain>
    </source>
</reference>
<dbReference type="Gene3D" id="3.20.20.80">
    <property type="entry name" value="Glycosidases"/>
    <property type="match status" value="1"/>
</dbReference>
<dbReference type="InterPro" id="IPR039743">
    <property type="entry name" value="6GAL/EXGAL"/>
</dbReference>
<proteinExistence type="predicted"/>
<sequence>MKKKLTVVIILVFTSALGLYFAFTSNRSDSASSPKKEEAPAQQMTPPDAYVSLDGAVRYQTIDNFGASDAWSMEPLGKHWTEENKNRVADLLFSREKGIGLSAWRFNIGAGSIETDQMRIPDPWRRAESFKPSEEAEYDWSRQAGQQWFLQAAKDRGVESLIAFVNSPPVWITKNGHAQPDPDVGSTNLKEGYEYEFAAFLIDVLEHFREEGLAFQYISPINEPTWDWNLAQQEGNRYNNDDLKRVILELHRQLKESGLEAQISAPDGVEITALLDDEFYGQFAGSGPYSGGANSLGTGKYREYIKELLGDPVLKEAIGNKIASHSYWSDYSKPGDDRLGKLRQLLDANLKKYEEKAKYWVTEYCILGDYGPGRDLGMEPALHVARTIHFDLTEANAAAWQWWTAVSKVDYKDGLIYTDFSEAGDEQNILTSKIMWALGNYSKFIRPGAERISLAGLDEEARSGLLGSAYVHEGEQTVTAVFVNDSEDDKRIRVSLNGVDMHHSIAFMEPYITSAGRDLVRGESVPVLDDYSFEAVIPAKSVVTLTGGGADRKAKE</sequence>
<gene>
    <name evidence="3" type="ORF">SAMN04487969_13530</name>
</gene>
<organism evidence="3 4">
    <name type="scientific">Paenibacillus algorifonticola</name>
    <dbReference type="NCBI Taxonomy" id="684063"/>
    <lineage>
        <taxon>Bacteria</taxon>
        <taxon>Bacillati</taxon>
        <taxon>Bacillota</taxon>
        <taxon>Bacilli</taxon>
        <taxon>Bacillales</taxon>
        <taxon>Paenibacillaceae</taxon>
        <taxon>Paenibacillus</taxon>
    </lineage>
</organism>
<evidence type="ECO:0000313" key="3">
    <source>
        <dbReference type="EMBL" id="SFF40998.1"/>
    </source>
</evidence>
<protein>
    <submittedName>
        <fullName evidence="3">O-Glycosyl hydrolase</fullName>
    </submittedName>
</protein>
<name>A0A1I2IH86_9BACL</name>
<evidence type="ECO:0000256" key="1">
    <source>
        <dbReference type="SAM" id="MobiDB-lite"/>
    </source>
</evidence>